<reference evidence="1" key="1">
    <citation type="submission" date="2016-05" db="EMBL/GenBank/DDBJ databases">
        <authorList>
            <person name="Lavstsen T."/>
            <person name="Jespersen J.S."/>
        </authorList>
    </citation>
    <scope>NUCLEOTIDE SEQUENCE</scope>
    <source>
        <tissue evidence="1">Brain</tissue>
    </source>
</reference>
<sequence>RLGCENMFAQGENMLTPYRKHLPGVKAWSFLLQGNSINQLLYKTVVPRFSSIKSDK</sequence>
<protein>
    <submittedName>
        <fullName evidence="1">Uncharacterized protein</fullName>
    </submittedName>
</protein>
<gene>
    <name evidence="1" type="primary">Nfu_g_1_020063</name>
</gene>
<proteinExistence type="predicted"/>
<organism evidence="1">
    <name type="scientific">Nothobranchius furzeri</name>
    <name type="common">Turquoise killifish</name>
    <dbReference type="NCBI Taxonomy" id="105023"/>
    <lineage>
        <taxon>Eukaryota</taxon>
        <taxon>Metazoa</taxon>
        <taxon>Chordata</taxon>
        <taxon>Craniata</taxon>
        <taxon>Vertebrata</taxon>
        <taxon>Euteleostomi</taxon>
        <taxon>Actinopterygii</taxon>
        <taxon>Neopterygii</taxon>
        <taxon>Teleostei</taxon>
        <taxon>Neoteleostei</taxon>
        <taxon>Acanthomorphata</taxon>
        <taxon>Ovalentaria</taxon>
        <taxon>Atherinomorphae</taxon>
        <taxon>Cyprinodontiformes</taxon>
        <taxon>Nothobranchiidae</taxon>
        <taxon>Nothobranchius</taxon>
    </lineage>
</organism>
<reference evidence="1" key="2">
    <citation type="submission" date="2016-06" db="EMBL/GenBank/DDBJ databases">
        <title>The genome of a short-lived fish provides insights into sex chromosome evolution and the genetic control of aging.</title>
        <authorList>
            <person name="Reichwald K."/>
            <person name="Felder M."/>
            <person name="Petzold A."/>
            <person name="Koch P."/>
            <person name="Groth M."/>
            <person name="Platzer M."/>
        </authorList>
    </citation>
    <scope>NUCLEOTIDE SEQUENCE</scope>
    <source>
        <tissue evidence="1">Brain</tissue>
    </source>
</reference>
<name>A0A1A8UBE6_NOTFU</name>
<accession>A0A1A8UBE6</accession>
<feature type="non-terminal residue" evidence="1">
    <location>
        <position position="56"/>
    </location>
</feature>
<dbReference type="AlphaFoldDB" id="A0A1A8UBE6"/>
<dbReference type="EMBL" id="HAEJ01004978">
    <property type="protein sequence ID" value="SBS45435.1"/>
    <property type="molecule type" value="Transcribed_RNA"/>
</dbReference>
<evidence type="ECO:0000313" key="1">
    <source>
        <dbReference type="EMBL" id="SBS45435.1"/>
    </source>
</evidence>
<feature type="non-terminal residue" evidence="1">
    <location>
        <position position="1"/>
    </location>
</feature>